<comment type="caution">
    <text evidence="2">The sequence shown here is derived from an EMBL/GenBank/DDBJ whole genome shotgun (WGS) entry which is preliminary data.</text>
</comment>
<keyword evidence="3" id="KW-1185">Reference proteome</keyword>
<organism evidence="2 3">
    <name type="scientific">Ilyodon furcidens</name>
    <name type="common">goldbreast splitfin</name>
    <dbReference type="NCBI Taxonomy" id="33524"/>
    <lineage>
        <taxon>Eukaryota</taxon>
        <taxon>Metazoa</taxon>
        <taxon>Chordata</taxon>
        <taxon>Craniata</taxon>
        <taxon>Vertebrata</taxon>
        <taxon>Euteleostomi</taxon>
        <taxon>Actinopterygii</taxon>
        <taxon>Neopterygii</taxon>
        <taxon>Teleostei</taxon>
        <taxon>Neoteleostei</taxon>
        <taxon>Acanthomorphata</taxon>
        <taxon>Ovalentaria</taxon>
        <taxon>Atherinomorphae</taxon>
        <taxon>Cyprinodontiformes</taxon>
        <taxon>Goodeidae</taxon>
        <taxon>Ilyodon</taxon>
    </lineage>
</organism>
<evidence type="ECO:0000313" key="2">
    <source>
        <dbReference type="EMBL" id="MEQ2222499.1"/>
    </source>
</evidence>
<sequence>MMSLPSTNQAPSFSQQSPILLPTMPQAQGNEPMKPVKDTVHRFPPCCCSLTKHDIFSSAMRADETSGQMWQHHMLQEFPSSAYSQNIKLLNLRLSIYKLILRKAPCKRSFTKAFQ</sequence>
<reference evidence="2 3" key="1">
    <citation type="submission" date="2021-06" db="EMBL/GenBank/DDBJ databases">
        <authorList>
            <person name="Palmer J.M."/>
        </authorList>
    </citation>
    <scope>NUCLEOTIDE SEQUENCE [LARGE SCALE GENOMIC DNA]</scope>
    <source>
        <strain evidence="3">if_2019</strain>
        <tissue evidence="2">Muscle</tissue>
    </source>
</reference>
<feature type="region of interest" description="Disordered" evidence="1">
    <location>
        <begin position="1"/>
        <end position="36"/>
    </location>
</feature>
<feature type="compositionally biased region" description="Polar residues" evidence="1">
    <location>
        <begin position="1"/>
        <end position="18"/>
    </location>
</feature>
<evidence type="ECO:0000256" key="1">
    <source>
        <dbReference type="SAM" id="MobiDB-lite"/>
    </source>
</evidence>
<accession>A0ABV0SPK6</accession>
<name>A0ABV0SPK6_9TELE</name>
<proteinExistence type="predicted"/>
<evidence type="ECO:0000313" key="3">
    <source>
        <dbReference type="Proteomes" id="UP001482620"/>
    </source>
</evidence>
<dbReference type="EMBL" id="JAHRIQ010003491">
    <property type="protein sequence ID" value="MEQ2222499.1"/>
    <property type="molecule type" value="Genomic_DNA"/>
</dbReference>
<gene>
    <name evidence="2" type="ORF">ILYODFUR_026988</name>
</gene>
<dbReference type="Proteomes" id="UP001482620">
    <property type="component" value="Unassembled WGS sequence"/>
</dbReference>
<protein>
    <submittedName>
        <fullName evidence="2">Uncharacterized protein</fullName>
    </submittedName>
</protein>